<dbReference type="EMBL" id="AMBO01000346">
    <property type="protein sequence ID" value="EKD00149.1"/>
    <property type="molecule type" value="Genomic_DNA"/>
</dbReference>
<evidence type="ECO:0000313" key="2">
    <source>
        <dbReference type="EMBL" id="EKD00149.1"/>
    </source>
</evidence>
<gene>
    <name evidence="2" type="ORF">A1Q2_05492</name>
</gene>
<dbReference type="AlphaFoldDB" id="K1WF33"/>
<evidence type="ECO:0000313" key="3">
    <source>
        <dbReference type="Proteomes" id="UP000006757"/>
    </source>
</evidence>
<comment type="caution">
    <text evidence="2">The sequence shown here is derived from an EMBL/GenBank/DDBJ whole genome shotgun (WGS) entry which is preliminary data.</text>
</comment>
<feature type="region of interest" description="Disordered" evidence="1">
    <location>
        <begin position="89"/>
        <end position="108"/>
    </location>
</feature>
<sequence>MLALTVRVSARPFTRSWIRLMSSNQTDSQADVAADRAASDFPARPNAEMQADTVKFLKVEDQLRSNPPKDAEQAAADFAKLQEVGTTSWLSLTSRPRSPSRLEENGYE</sequence>
<dbReference type="HOGENOM" id="CLU_2198845_0_0_1"/>
<accession>K1WF33</accession>
<keyword evidence="3" id="KW-1185">Reference proteome</keyword>
<proteinExistence type="predicted"/>
<evidence type="ECO:0000256" key="1">
    <source>
        <dbReference type="SAM" id="MobiDB-lite"/>
    </source>
</evidence>
<protein>
    <submittedName>
        <fullName evidence="2">Uncharacterized protein</fullName>
    </submittedName>
</protein>
<organism evidence="2 3">
    <name type="scientific">Trichosporon asahii var. asahii (strain CBS 8904)</name>
    <name type="common">Yeast</name>
    <dbReference type="NCBI Taxonomy" id="1220162"/>
    <lineage>
        <taxon>Eukaryota</taxon>
        <taxon>Fungi</taxon>
        <taxon>Dikarya</taxon>
        <taxon>Basidiomycota</taxon>
        <taxon>Agaricomycotina</taxon>
        <taxon>Tremellomycetes</taxon>
        <taxon>Trichosporonales</taxon>
        <taxon>Trichosporonaceae</taxon>
        <taxon>Trichosporon</taxon>
    </lineage>
</organism>
<name>K1WF33_TRIAC</name>
<dbReference type="InParanoid" id="K1WF33"/>
<dbReference type="Proteomes" id="UP000006757">
    <property type="component" value="Unassembled WGS sequence"/>
</dbReference>
<feature type="compositionally biased region" description="Low complexity" evidence="1">
    <location>
        <begin position="89"/>
        <end position="99"/>
    </location>
</feature>
<reference evidence="2 3" key="1">
    <citation type="journal article" date="2012" name="Eukaryot. Cell">
        <title>Genome sequence of the Trichosporon asahii environmental strain CBS 8904.</title>
        <authorList>
            <person name="Yang R.Y."/>
            <person name="Li H.T."/>
            <person name="Zhu H."/>
            <person name="Zhou G.P."/>
            <person name="Wang M."/>
            <person name="Wang L."/>
        </authorList>
    </citation>
    <scope>NUCLEOTIDE SEQUENCE [LARGE SCALE GENOMIC DNA]</scope>
    <source>
        <strain evidence="2 3">CBS 8904</strain>
    </source>
</reference>